<reference evidence="1 2" key="1">
    <citation type="submission" date="2020-06" db="EMBL/GenBank/DDBJ databases">
        <authorList>
            <person name="Chuat V."/>
        </authorList>
    </citation>
    <scope>NUCLEOTIDE SEQUENCE [LARGE SCALE GENOMIC DNA]</scope>
    <source>
        <strain evidence="1">STH_CIRM_998</strain>
    </source>
</reference>
<dbReference type="AlphaFoldDB" id="A0A8D6XSG4"/>
<accession>A0A8D6XSG4</accession>
<protein>
    <submittedName>
        <fullName evidence="1">Uncharacterized protein</fullName>
    </submittedName>
</protein>
<evidence type="ECO:0000313" key="2">
    <source>
        <dbReference type="Proteomes" id="UP000509791"/>
    </source>
</evidence>
<proteinExistence type="predicted"/>
<gene>
    <name evidence="1" type="ORF">STHERMO_0919</name>
</gene>
<name>A0A8D6XSG4_STRTR</name>
<sequence length="67" mass="8471">MWYKYIDMYLIRYNCYNHNHSYSSDSNLYIHSSYILNNIYYTMDYKYSFKNTHDHNNYKPYKQSLII</sequence>
<organism evidence="1 2">
    <name type="scientific">Streptococcus thermophilus</name>
    <dbReference type="NCBI Taxonomy" id="1308"/>
    <lineage>
        <taxon>Bacteria</taxon>
        <taxon>Bacillati</taxon>
        <taxon>Bacillota</taxon>
        <taxon>Bacilli</taxon>
        <taxon>Lactobacillales</taxon>
        <taxon>Streptococcaceae</taxon>
        <taxon>Streptococcus</taxon>
    </lineage>
</organism>
<dbReference type="Proteomes" id="UP000509791">
    <property type="component" value="Chromosome"/>
</dbReference>
<dbReference type="EMBL" id="LR822027">
    <property type="protein sequence ID" value="CAD0152200.1"/>
    <property type="molecule type" value="Genomic_DNA"/>
</dbReference>
<evidence type="ECO:0000313" key="1">
    <source>
        <dbReference type="EMBL" id="CAD0152200.1"/>
    </source>
</evidence>